<dbReference type="CDD" id="cd00567">
    <property type="entry name" value="ACAD"/>
    <property type="match status" value="1"/>
</dbReference>
<dbReference type="InterPro" id="IPR009100">
    <property type="entry name" value="AcylCoA_DH/oxidase_NM_dom_sf"/>
</dbReference>
<dbReference type="FunFam" id="1.20.140.10:FF:000012">
    <property type="entry name" value="Acyl-CoA dehydrogenase fadE12"/>
    <property type="match status" value="1"/>
</dbReference>
<dbReference type="InterPro" id="IPR046373">
    <property type="entry name" value="Acyl-CoA_Oxase/DH_mid-dom_sf"/>
</dbReference>
<dbReference type="OrthoDB" id="8876745at2"/>
<dbReference type="Pfam" id="PF00441">
    <property type="entry name" value="Acyl-CoA_dh_1"/>
    <property type="match status" value="1"/>
</dbReference>
<dbReference type="RefSeq" id="WP_006334906.1">
    <property type="nucleotide sequence ID" value="NZ_BAHC01000131.1"/>
</dbReference>
<gene>
    <name evidence="11" type="ORF">GORHZ_131_00210</name>
</gene>
<dbReference type="GO" id="GO:0050660">
    <property type="term" value="F:flavin adenine dinucleotide binding"/>
    <property type="evidence" value="ECO:0007669"/>
    <property type="project" value="InterPro"/>
</dbReference>
<evidence type="ECO:0000259" key="8">
    <source>
        <dbReference type="Pfam" id="PF00441"/>
    </source>
</evidence>
<dbReference type="eggNOG" id="COG1960">
    <property type="taxonomic scope" value="Bacteria"/>
</dbReference>
<dbReference type="PIRSF" id="PIRSF016578">
    <property type="entry name" value="HsaA"/>
    <property type="match status" value="1"/>
</dbReference>
<dbReference type="AlphaFoldDB" id="K6WY04"/>
<comment type="catalytic activity">
    <reaction evidence="6">
        <text>a 2,3-saturated acyl-CoA + A = a 2,3-dehydroacyl-CoA + AH2</text>
        <dbReference type="Rhea" id="RHEA:48608"/>
        <dbReference type="ChEBI" id="CHEBI:13193"/>
        <dbReference type="ChEBI" id="CHEBI:17499"/>
        <dbReference type="ChEBI" id="CHEBI:60015"/>
        <dbReference type="ChEBI" id="CHEBI:65111"/>
    </reaction>
</comment>
<dbReference type="InterPro" id="IPR006091">
    <property type="entry name" value="Acyl-CoA_Oxase/DH_mid-dom"/>
</dbReference>
<sequence>MTDLSDTAVNPFVETPERAALRASVAALGAKYGQDYFRACAREGRKTDEMWSEAGKLGFIGVNLPEQFGGGGAGMYELAIVMEEIAAAGSGLLMLVVSPAICGNVIARFGTDEQKQRWLPGLADGSITMAFGITEPDAGSNSHQITTTARRDGGDWLLSGRKVFISGVDQAQAVLIVARTEDAKTGKLKPALFIVPTDAPNFEYTMIDMELQNPEKQFQLFLDDVRLPADALVGSEDAALSQLFAGLNPERIMAAASSVGMGRFALNKAVAYVNDRTVWKTPIGAHQAIAHPLAEGKVQLEMAKLMMQKAATLYDAGDDWGAAEPANMAKYAAAEACVKIVDHAVHSMGGNGLTSEYGLAPMLSLARIARIAPVSREMILNFVAQTSLGLPKSY</sequence>
<protein>
    <submittedName>
        <fullName evidence="11">Putative acyl-CoA dehydrogenase</fullName>
    </submittedName>
</protein>
<evidence type="ECO:0000313" key="12">
    <source>
        <dbReference type="Proteomes" id="UP000008363"/>
    </source>
</evidence>
<keyword evidence="3 7" id="KW-0285">Flavoprotein</keyword>
<evidence type="ECO:0000256" key="2">
    <source>
        <dbReference type="ARBA" id="ARBA00009347"/>
    </source>
</evidence>
<dbReference type="FunFam" id="2.40.110.10:FF:000002">
    <property type="entry name" value="Acyl-CoA dehydrogenase fadE12"/>
    <property type="match status" value="1"/>
</dbReference>
<dbReference type="InterPro" id="IPR036250">
    <property type="entry name" value="AcylCo_DH-like_C"/>
</dbReference>
<dbReference type="InterPro" id="IPR009075">
    <property type="entry name" value="AcylCo_DH/oxidase_C"/>
</dbReference>
<evidence type="ECO:0000259" key="9">
    <source>
        <dbReference type="Pfam" id="PF02770"/>
    </source>
</evidence>
<comment type="similarity">
    <text evidence="2 7">Belongs to the acyl-CoA dehydrogenase family.</text>
</comment>
<reference evidence="11 12" key="1">
    <citation type="submission" date="2012-08" db="EMBL/GenBank/DDBJ databases">
        <title>Whole genome shotgun sequence of Gordonia rhizosphera NBRC 16068.</title>
        <authorList>
            <person name="Takarada H."/>
            <person name="Isaki S."/>
            <person name="Hosoyama A."/>
            <person name="Tsuchikane K."/>
            <person name="Katsumata H."/>
            <person name="Baba S."/>
            <person name="Ohji S."/>
            <person name="Yamazaki S."/>
            <person name="Fujita N."/>
        </authorList>
    </citation>
    <scope>NUCLEOTIDE SEQUENCE [LARGE SCALE GENOMIC DNA]</scope>
    <source>
        <strain evidence="11 12">NBRC 16068</strain>
    </source>
</reference>
<accession>K6WY04</accession>
<dbReference type="Pfam" id="PF02771">
    <property type="entry name" value="Acyl-CoA_dh_N"/>
    <property type="match status" value="1"/>
</dbReference>
<dbReference type="Pfam" id="PF02770">
    <property type="entry name" value="Acyl-CoA_dh_M"/>
    <property type="match status" value="1"/>
</dbReference>
<evidence type="ECO:0000256" key="4">
    <source>
        <dbReference type="ARBA" id="ARBA00022827"/>
    </source>
</evidence>
<evidence type="ECO:0000256" key="7">
    <source>
        <dbReference type="RuleBase" id="RU362125"/>
    </source>
</evidence>
<dbReference type="EMBL" id="BAHC01000131">
    <property type="protein sequence ID" value="GAB91434.1"/>
    <property type="molecule type" value="Genomic_DNA"/>
</dbReference>
<feature type="domain" description="Acyl-CoA dehydrogenase/oxidase N-terminal" evidence="10">
    <location>
        <begin position="15"/>
        <end position="125"/>
    </location>
</feature>
<dbReference type="Gene3D" id="1.20.140.10">
    <property type="entry name" value="Butyryl-CoA Dehydrogenase, subunit A, domain 3"/>
    <property type="match status" value="1"/>
</dbReference>
<evidence type="ECO:0000256" key="3">
    <source>
        <dbReference type="ARBA" id="ARBA00022630"/>
    </source>
</evidence>
<feature type="domain" description="Acyl-CoA oxidase/dehydrogenase middle" evidence="9">
    <location>
        <begin position="130"/>
        <end position="208"/>
    </location>
</feature>
<dbReference type="Proteomes" id="UP000008363">
    <property type="component" value="Unassembled WGS sequence"/>
</dbReference>
<comment type="caution">
    <text evidence="11">The sequence shown here is derived from an EMBL/GenBank/DDBJ whole genome shotgun (WGS) entry which is preliminary data.</text>
</comment>
<evidence type="ECO:0000256" key="6">
    <source>
        <dbReference type="ARBA" id="ARBA00052546"/>
    </source>
</evidence>
<keyword evidence="4 7" id="KW-0274">FAD</keyword>
<comment type="cofactor">
    <cofactor evidence="1 7">
        <name>FAD</name>
        <dbReference type="ChEBI" id="CHEBI:57692"/>
    </cofactor>
</comment>
<evidence type="ECO:0000256" key="5">
    <source>
        <dbReference type="ARBA" id="ARBA00023002"/>
    </source>
</evidence>
<organism evidence="11 12">
    <name type="scientific">Gordonia rhizosphera NBRC 16068</name>
    <dbReference type="NCBI Taxonomy" id="1108045"/>
    <lineage>
        <taxon>Bacteria</taxon>
        <taxon>Bacillati</taxon>
        <taxon>Actinomycetota</taxon>
        <taxon>Actinomycetes</taxon>
        <taxon>Mycobacteriales</taxon>
        <taxon>Gordoniaceae</taxon>
        <taxon>Gordonia</taxon>
    </lineage>
</organism>
<dbReference type="GO" id="GO:0005737">
    <property type="term" value="C:cytoplasm"/>
    <property type="evidence" value="ECO:0007669"/>
    <property type="project" value="TreeGrafter"/>
</dbReference>
<dbReference type="STRING" id="1108045.GORHZ_131_00210"/>
<dbReference type="Gene3D" id="2.40.110.10">
    <property type="entry name" value="Butyryl-CoA Dehydrogenase, subunit A, domain 2"/>
    <property type="match status" value="1"/>
</dbReference>
<dbReference type="InterPro" id="IPR050741">
    <property type="entry name" value="Acyl-CoA_dehydrogenase"/>
</dbReference>
<feature type="domain" description="Acyl-CoA dehydrogenase/oxidase C-terminal" evidence="8">
    <location>
        <begin position="245"/>
        <end position="386"/>
    </location>
</feature>
<dbReference type="GO" id="GO:0003995">
    <property type="term" value="F:acyl-CoA dehydrogenase activity"/>
    <property type="evidence" value="ECO:0007669"/>
    <property type="project" value="TreeGrafter"/>
</dbReference>
<dbReference type="PANTHER" id="PTHR48083:SF1">
    <property type="entry name" value="DEHYDROGENASE, PUTATIVE (AFU_ORTHOLOGUE AFUA_7G06510)-RELATED"/>
    <property type="match status" value="1"/>
</dbReference>
<dbReference type="PANTHER" id="PTHR48083">
    <property type="entry name" value="MEDIUM-CHAIN SPECIFIC ACYL-COA DEHYDROGENASE, MITOCHONDRIAL-RELATED"/>
    <property type="match status" value="1"/>
</dbReference>
<dbReference type="SUPFAM" id="SSF56645">
    <property type="entry name" value="Acyl-CoA dehydrogenase NM domain-like"/>
    <property type="match status" value="1"/>
</dbReference>
<dbReference type="SUPFAM" id="SSF47203">
    <property type="entry name" value="Acyl-CoA dehydrogenase C-terminal domain-like"/>
    <property type="match status" value="1"/>
</dbReference>
<evidence type="ECO:0000313" key="11">
    <source>
        <dbReference type="EMBL" id="GAB91434.1"/>
    </source>
</evidence>
<evidence type="ECO:0000256" key="1">
    <source>
        <dbReference type="ARBA" id="ARBA00001974"/>
    </source>
</evidence>
<keyword evidence="12" id="KW-1185">Reference proteome</keyword>
<proteinExistence type="inferred from homology"/>
<dbReference type="InterPro" id="IPR013786">
    <property type="entry name" value="AcylCoA_DH/ox_N"/>
</dbReference>
<dbReference type="Gene3D" id="1.10.540.10">
    <property type="entry name" value="Acyl-CoA dehydrogenase/oxidase, N-terminal domain"/>
    <property type="match status" value="1"/>
</dbReference>
<dbReference type="InterPro" id="IPR037069">
    <property type="entry name" value="AcylCoA_DH/ox_N_sf"/>
</dbReference>
<name>K6WY04_9ACTN</name>
<evidence type="ECO:0000259" key="10">
    <source>
        <dbReference type="Pfam" id="PF02771"/>
    </source>
</evidence>
<keyword evidence="5 7" id="KW-0560">Oxidoreductase</keyword>
<dbReference type="GO" id="GO:0033539">
    <property type="term" value="P:fatty acid beta-oxidation using acyl-CoA dehydrogenase"/>
    <property type="evidence" value="ECO:0007669"/>
    <property type="project" value="TreeGrafter"/>
</dbReference>